<name>A0ABU0RQW6_9ACTN</name>
<organism evidence="1 2">
    <name type="scientific">Streptomyces turgidiscabies</name>
    <dbReference type="NCBI Taxonomy" id="85558"/>
    <lineage>
        <taxon>Bacteria</taxon>
        <taxon>Bacillati</taxon>
        <taxon>Actinomycetota</taxon>
        <taxon>Actinomycetes</taxon>
        <taxon>Kitasatosporales</taxon>
        <taxon>Streptomycetaceae</taxon>
        <taxon>Streptomyces</taxon>
    </lineage>
</organism>
<protein>
    <submittedName>
        <fullName evidence="1">Uncharacterized protein</fullName>
    </submittedName>
</protein>
<accession>A0ABU0RQW6</accession>
<evidence type="ECO:0000313" key="2">
    <source>
        <dbReference type="Proteomes" id="UP001223072"/>
    </source>
</evidence>
<proteinExistence type="predicted"/>
<dbReference type="Proteomes" id="UP001223072">
    <property type="component" value="Unassembled WGS sequence"/>
</dbReference>
<keyword evidence="2" id="KW-1185">Reference proteome</keyword>
<evidence type="ECO:0000313" key="1">
    <source>
        <dbReference type="EMBL" id="MDQ0934384.1"/>
    </source>
</evidence>
<gene>
    <name evidence="1" type="ORF">QFZ49_004324</name>
</gene>
<sequence length="67" mass="7524">MDANGVSAEDIDLEYVSAAGVRERGSLECLWSVPFASVRPERRFRAFRGQGNWCGWYWSATCGRHVG</sequence>
<comment type="caution">
    <text evidence="1">The sequence shown here is derived from an EMBL/GenBank/DDBJ whole genome shotgun (WGS) entry which is preliminary data.</text>
</comment>
<reference evidence="1 2" key="1">
    <citation type="submission" date="2023-07" db="EMBL/GenBank/DDBJ databases">
        <title>Comparative genomics of wheat-associated soil bacteria to identify genetic determinants of phenazine resistance.</title>
        <authorList>
            <person name="Mouncey N."/>
        </authorList>
    </citation>
    <scope>NUCLEOTIDE SEQUENCE [LARGE SCALE GENOMIC DNA]</scope>
    <source>
        <strain evidence="1 2">W2I16</strain>
    </source>
</reference>
<dbReference type="EMBL" id="JAUSZS010000004">
    <property type="protein sequence ID" value="MDQ0934384.1"/>
    <property type="molecule type" value="Genomic_DNA"/>
</dbReference>